<dbReference type="RefSeq" id="WP_124771783.1">
    <property type="nucleotide sequence ID" value="NZ_QGSZ01000156.1"/>
</dbReference>
<proteinExistence type="predicted"/>
<evidence type="ECO:0000313" key="3">
    <source>
        <dbReference type="Proteomes" id="UP000282312"/>
    </source>
</evidence>
<name>A0A3N9WXQ8_9ACTN</name>
<reference evidence="2 3" key="1">
    <citation type="submission" date="2018-05" db="EMBL/GenBank/DDBJ databases">
        <title>Micromonospora from Atacama Desert.</title>
        <authorList>
            <person name="Carro L."/>
            <person name="Goodfellow M."/>
            <person name="Klenk H.-P."/>
        </authorList>
    </citation>
    <scope>NUCLEOTIDE SEQUENCE [LARGE SCALE GENOMIC DNA]</scope>
    <source>
        <strain evidence="2 3">LB39</strain>
    </source>
</reference>
<protein>
    <submittedName>
        <fullName evidence="2">Uncharacterized protein</fullName>
    </submittedName>
</protein>
<sequence length="71" mass="7475">MPLLITPLVAHLAIAPQLLVSTGRQLSPGRPVSEQVLVTTTRPATGRRSPRDTAWSGRGCRAASTDSRAAV</sequence>
<accession>A0A3N9WXQ8</accession>
<dbReference type="AlphaFoldDB" id="A0A3N9WXQ8"/>
<dbReference type="Proteomes" id="UP000282312">
    <property type="component" value="Unassembled WGS sequence"/>
</dbReference>
<evidence type="ECO:0000256" key="1">
    <source>
        <dbReference type="SAM" id="MobiDB-lite"/>
    </source>
</evidence>
<gene>
    <name evidence="2" type="ORF">DLJ59_07560</name>
</gene>
<feature type="region of interest" description="Disordered" evidence="1">
    <location>
        <begin position="40"/>
        <end position="71"/>
    </location>
</feature>
<evidence type="ECO:0000313" key="2">
    <source>
        <dbReference type="EMBL" id="RQX05460.1"/>
    </source>
</evidence>
<keyword evidence="3" id="KW-1185">Reference proteome</keyword>
<organism evidence="2 3">
    <name type="scientific">Micromonospora inaquosa</name>
    <dbReference type="NCBI Taxonomy" id="2203716"/>
    <lineage>
        <taxon>Bacteria</taxon>
        <taxon>Bacillati</taxon>
        <taxon>Actinomycetota</taxon>
        <taxon>Actinomycetes</taxon>
        <taxon>Micromonosporales</taxon>
        <taxon>Micromonosporaceae</taxon>
        <taxon>Micromonospora</taxon>
    </lineage>
</organism>
<comment type="caution">
    <text evidence="2">The sequence shown here is derived from an EMBL/GenBank/DDBJ whole genome shotgun (WGS) entry which is preliminary data.</text>
</comment>
<dbReference type="EMBL" id="QGSZ01000156">
    <property type="protein sequence ID" value="RQX05460.1"/>
    <property type="molecule type" value="Genomic_DNA"/>
</dbReference>